<gene>
    <name evidence="1" type="ORF">GIB67_025668</name>
</gene>
<reference evidence="1 2" key="1">
    <citation type="journal article" date="2020" name="IScience">
        <title>Genome Sequencing of the Endangered Kingdonia uniflora (Circaeasteraceae, Ranunculales) Reveals Potential Mechanisms of Evolutionary Specialization.</title>
        <authorList>
            <person name="Sun Y."/>
            <person name="Deng T."/>
            <person name="Zhang A."/>
            <person name="Moore M.J."/>
            <person name="Landis J.B."/>
            <person name="Lin N."/>
            <person name="Zhang H."/>
            <person name="Zhang X."/>
            <person name="Huang J."/>
            <person name="Zhang X."/>
            <person name="Sun H."/>
            <person name="Wang H."/>
        </authorList>
    </citation>
    <scope>NUCLEOTIDE SEQUENCE [LARGE SCALE GENOMIC DNA]</scope>
    <source>
        <strain evidence="1">TB1705</strain>
        <tissue evidence="1">Leaf</tissue>
    </source>
</reference>
<proteinExistence type="predicted"/>
<evidence type="ECO:0000313" key="1">
    <source>
        <dbReference type="EMBL" id="KAF6138939.1"/>
    </source>
</evidence>
<evidence type="ECO:0000313" key="2">
    <source>
        <dbReference type="Proteomes" id="UP000541444"/>
    </source>
</evidence>
<keyword evidence="2" id="KW-1185">Reference proteome</keyword>
<protein>
    <submittedName>
        <fullName evidence="1">Uncharacterized protein</fullName>
    </submittedName>
</protein>
<name>A0A7J7L8P5_9MAGN</name>
<dbReference type="AlphaFoldDB" id="A0A7J7L8P5"/>
<comment type="caution">
    <text evidence="1">The sequence shown here is derived from an EMBL/GenBank/DDBJ whole genome shotgun (WGS) entry which is preliminary data.</text>
</comment>
<dbReference type="Proteomes" id="UP000541444">
    <property type="component" value="Unassembled WGS sequence"/>
</dbReference>
<dbReference type="EMBL" id="JACGCM010002537">
    <property type="protein sequence ID" value="KAF6138939.1"/>
    <property type="molecule type" value="Genomic_DNA"/>
</dbReference>
<accession>A0A7J7L8P5</accession>
<sequence length="71" mass="8303">MQRLVKEDVLVLPESSSYDTKKLWHLTHGMQRLVLPESARDAQRLQELTDELVIAHKQIDSIDHQLYAHDL</sequence>
<organism evidence="1 2">
    <name type="scientific">Kingdonia uniflora</name>
    <dbReference type="NCBI Taxonomy" id="39325"/>
    <lineage>
        <taxon>Eukaryota</taxon>
        <taxon>Viridiplantae</taxon>
        <taxon>Streptophyta</taxon>
        <taxon>Embryophyta</taxon>
        <taxon>Tracheophyta</taxon>
        <taxon>Spermatophyta</taxon>
        <taxon>Magnoliopsida</taxon>
        <taxon>Ranunculales</taxon>
        <taxon>Circaeasteraceae</taxon>
        <taxon>Kingdonia</taxon>
    </lineage>
</organism>